<evidence type="ECO:0000256" key="1">
    <source>
        <dbReference type="ARBA" id="ARBA00022485"/>
    </source>
</evidence>
<evidence type="ECO:0000259" key="7">
    <source>
        <dbReference type="PROSITE" id="PS50926"/>
    </source>
</evidence>
<dbReference type="NCBIfam" id="TIGR00479">
    <property type="entry name" value="rumA"/>
    <property type="match status" value="1"/>
</dbReference>
<dbReference type="PROSITE" id="PS50926">
    <property type="entry name" value="TRAM"/>
    <property type="match status" value="1"/>
</dbReference>
<keyword evidence="1" id="KW-0411">Iron-sulfur</keyword>
<dbReference type="InterPro" id="IPR012340">
    <property type="entry name" value="NA-bd_OB-fold"/>
</dbReference>
<dbReference type="Pfam" id="PF01938">
    <property type="entry name" value="TRAM"/>
    <property type="match status" value="1"/>
</dbReference>
<feature type="binding site" evidence="5">
    <location>
        <position position="322"/>
    </location>
    <ligand>
        <name>S-adenosyl-L-methionine</name>
        <dbReference type="ChEBI" id="CHEBI:59789"/>
    </ligand>
</feature>
<dbReference type="Gene3D" id="2.40.50.1070">
    <property type="match status" value="1"/>
</dbReference>
<sequence>MREASLFIEKLTFGGSGLGRLDGQACFVPFTAPGDEVRVRITKAKRSYLEGEVLELLRPSPLRTPPPCPVFGSCGGCNWQHLEYPAQVSSKEEIFAELLWRGGRVEREVVMPALGAPNPYGYRSRVQLKLRLAAGMLHMGFYRSGTHFVVAIPGECAIADPVINRIIGELRTLLAEFPSVDRLPQIDITVGDDGAAILIFHFIGERPSELQDFLLQHLPQLPSASGIFLQSGRKTTLTLVAGVEQLSYRIPSGFLPDVPETVLSFSRGGFSQVNYQQNLTLLSTVAEWLAPLRTERLLDIYCGNGNFSLPLAHYVASVVGIEEYAPSIDDARRNALANGIHNALFQCLDAGQGIKALVAAGNTYDLVLLDPPRSGAADIIAQLPALSPRAIVYVSCDPATLARDMGILRGHGYAVTKSRPIDMFPQTYHIESVTLFEPCR</sequence>
<comment type="similarity">
    <text evidence="5">Belongs to the class I-like SAM-binding methyltransferase superfamily. RNA M5U methyltransferase family.</text>
</comment>
<feature type="active site" evidence="6">
    <location>
        <position position="396"/>
    </location>
</feature>
<dbReference type="PROSITE" id="PS01231">
    <property type="entry name" value="TRMA_2"/>
    <property type="match status" value="1"/>
</dbReference>
<evidence type="ECO:0000256" key="3">
    <source>
        <dbReference type="ARBA" id="ARBA00022679"/>
    </source>
</evidence>
<dbReference type="Proteomes" id="UP000756860">
    <property type="component" value="Unassembled WGS sequence"/>
</dbReference>
<dbReference type="CDD" id="cd02440">
    <property type="entry name" value="AdoMet_MTases"/>
    <property type="match status" value="1"/>
</dbReference>
<dbReference type="GO" id="GO:0032259">
    <property type="term" value="P:methylation"/>
    <property type="evidence" value="ECO:0007669"/>
    <property type="project" value="UniProtKB-KW"/>
</dbReference>
<feature type="domain" description="TRAM" evidence="7">
    <location>
        <begin position="1"/>
        <end position="55"/>
    </location>
</feature>
<proteinExistence type="inferred from homology"/>
<evidence type="ECO:0000313" key="9">
    <source>
        <dbReference type="Proteomes" id="UP000756860"/>
    </source>
</evidence>
<feature type="active site" description="Nucleophile" evidence="5">
    <location>
        <position position="396"/>
    </location>
</feature>
<dbReference type="Pfam" id="PF05958">
    <property type="entry name" value="tRNA_U5-meth_tr"/>
    <property type="match status" value="1"/>
</dbReference>
<dbReference type="Gene3D" id="3.40.50.150">
    <property type="entry name" value="Vaccinia Virus protein VP39"/>
    <property type="match status" value="1"/>
</dbReference>
<keyword evidence="2 5" id="KW-0489">Methyltransferase</keyword>
<dbReference type="SUPFAM" id="SSF50249">
    <property type="entry name" value="Nucleic acid-binding proteins"/>
    <property type="match status" value="1"/>
</dbReference>
<evidence type="ECO:0000256" key="2">
    <source>
        <dbReference type="ARBA" id="ARBA00022603"/>
    </source>
</evidence>
<dbReference type="PANTHER" id="PTHR11061">
    <property type="entry name" value="RNA M5U METHYLTRANSFERASE"/>
    <property type="match status" value="1"/>
</dbReference>
<dbReference type="RefSeq" id="WP_214175162.1">
    <property type="nucleotide sequence ID" value="NZ_JAHCVK010000002.1"/>
</dbReference>
<keyword evidence="1" id="KW-0408">Iron</keyword>
<keyword evidence="3 5" id="KW-0808">Transferase</keyword>
<evidence type="ECO:0000256" key="6">
    <source>
        <dbReference type="PROSITE-ProRule" id="PRU10015"/>
    </source>
</evidence>
<dbReference type="PANTHER" id="PTHR11061:SF49">
    <property type="entry name" value="23S RRNA (URACIL(1939)-C(5))-METHYLTRANSFERASE RLMD"/>
    <property type="match status" value="1"/>
</dbReference>
<dbReference type="PROSITE" id="PS51687">
    <property type="entry name" value="SAM_MT_RNA_M5U"/>
    <property type="match status" value="1"/>
</dbReference>
<gene>
    <name evidence="8" type="primary">rlmD</name>
    <name evidence="8" type="ORF">KI810_08975</name>
</gene>
<feature type="binding site" evidence="5">
    <location>
        <position position="301"/>
    </location>
    <ligand>
        <name>S-adenosyl-L-methionine</name>
        <dbReference type="ChEBI" id="CHEBI:59789"/>
    </ligand>
</feature>
<dbReference type="InterPro" id="IPR030390">
    <property type="entry name" value="MeTrfase_TrmA_AS"/>
</dbReference>
<keyword evidence="9" id="KW-1185">Reference proteome</keyword>
<evidence type="ECO:0000256" key="5">
    <source>
        <dbReference type="PROSITE-ProRule" id="PRU01024"/>
    </source>
</evidence>
<feature type="binding site" evidence="5">
    <location>
        <position position="370"/>
    </location>
    <ligand>
        <name>S-adenosyl-L-methionine</name>
        <dbReference type="ChEBI" id="CHEBI:59789"/>
    </ligand>
</feature>
<dbReference type="InterPro" id="IPR030391">
    <property type="entry name" value="MeTrfase_TrmA_CS"/>
</dbReference>
<dbReference type="GO" id="GO:0008168">
    <property type="term" value="F:methyltransferase activity"/>
    <property type="evidence" value="ECO:0007669"/>
    <property type="project" value="UniProtKB-KW"/>
</dbReference>
<accession>A0ABS5SCT9</accession>
<name>A0ABS5SCT9_9BACT</name>
<dbReference type="InterPro" id="IPR002792">
    <property type="entry name" value="TRAM_dom"/>
</dbReference>
<dbReference type="EMBL" id="JAHCVK010000002">
    <property type="protein sequence ID" value="MBT0653186.1"/>
    <property type="molecule type" value="Genomic_DNA"/>
</dbReference>
<keyword evidence="1" id="KW-0004">4Fe-4S</keyword>
<keyword evidence="1" id="KW-0479">Metal-binding</keyword>
<dbReference type="EC" id="2.1.1.190" evidence="8"/>
<keyword evidence="4 5" id="KW-0949">S-adenosyl-L-methionine</keyword>
<dbReference type="InterPro" id="IPR010280">
    <property type="entry name" value="U5_MeTrfase_fam"/>
</dbReference>
<evidence type="ECO:0000313" key="8">
    <source>
        <dbReference type="EMBL" id="MBT0653186.1"/>
    </source>
</evidence>
<feature type="binding site" evidence="5">
    <location>
        <position position="272"/>
    </location>
    <ligand>
        <name>S-adenosyl-L-methionine</name>
        <dbReference type="ChEBI" id="CHEBI:59789"/>
    </ligand>
</feature>
<protein>
    <submittedName>
        <fullName evidence="8">23S rRNA (Uracil(1939)-C(5))-methyltransferase RlmD</fullName>
        <ecNumber evidence="8">2.1.1.190</ecNumber>
    </submittedName>
</protein>
<dbReference type="Gene3D" id="2.40.50.140">
    <property type="entry name" value="Nucleic acid-binding proteins"/>
    <property type="match status" value="1"/>
</dbReference>
<reference evidence="8 9" key="1">
    <citation type="submission" date="2021-05" db="EMBL/GenBank/DDBJ databases">
        <title>The draft genome of Geobacter luticola JCM 17780.</title>
        <authorList>
            <person name="Xu Z."/>
            <person name="Masuda Y."/>
            <person name="Itoh H."/>
            <person name="Senoo K."/>
        </authorList>
    </citation>
    <scope>NUCLEOTIDE SEQUENCE [LARGE SCALE GENOMIC DNA]</scope>
    <source>
        <strain evidence="8 9">JCM 17780</strain>
    </source>
</reference>
<organism evidence="8 9">
    <name type="scientific">Geomobilimonas luticola</name>
    <dbReference type="NCBI Taxonomy" id="1114878"/>
    <lineage>
        <taxon>Bacteria</taxon>
        <taxon>Pseudomonadati</taxon>
        <taxon>Thermodesulfobacteriota</taxon>
        <taxon>Desulfuromonadia</taxon>
        <taxon>Geobacterales</taxon>
        <taxon>Geobacteraceae</taxon>
        <taxon>Geomobilimonas</taxon>
    </lineage>
</organism>
<dbReference type="SUPFAM" id="SSF53335">
    <property type="entry name" value="S-adenosyl-L-methionine-dependent methyltransferases"/>
    <property type="match status" value="1"/>
</dbReference>
<dbReference type="InterPro" id="IPR029063">
    <property type="entry name" value="SAM-dependent_MTases_sf"/>
</dbReference>
<dbReference type="PROSITE" id="PS01230">
    <property type="entry name" value="TRMA_1"/>
    <property type="match status" value="1"/>
</dbReference>
<comment type="caution">
    <text evidence="8">The sequence shown here is derived from an EMBL/GenBank/DDBJ whole genome shotgun (WGS) entry which is preliminary data.</text>
</comment>
<evidence type="ECO:0000256" key="4">
    <source>
        <dbReference type="ARBA" id="ARBA00022691"/>
    </source>
</evidence>